<dbReference type="CDD" id="cd02224">
    <property type="entry name" value="cupin_SPO2919-like"/>
    <property type="match status" value="1"/>
</dbReference>
<organism evidence="4 5">
    <name type="scientific">Roseomonas elaeocarpi</name>
    <dbReference type="NCBI Taxonomy" id="907779"/>
    <lineage>
        <taxon>Bacteria</taxon>
        <taxon>Pseudomonadati</taxon>
        <taxon>Pseudomonadota</taxon>
        <taxon>Alphaproteobacteria</taxon>
        <taxon>Acetobacterales</taxon>
        <taxon>Roseomonadaceae</taxon>
        <taxon>Roseomonas</taxon>
    </lineage>
</organism>
<evidence type="ECO:0000313" key="4">
    <source>
        <dbReference type="EMBL" id="MFC0408902.1"/>
    </source>
</evidence>
<dbReference type="Gene3D" id="2.60.120.10">
    <property type="entry name" value="Jelly Rolls"/>
    <property type="match status" value="1"/>
</dbReference>
<evidence type="ECO:0000256" key="1">
    <source>
        <dbReference type="ARBA" id="ARBA00022723"/>
    </source>
</evidence>
<dbReference type="Pfam" id="PF07883">
    <property type="entry name" value="Cupin_2"/>
    <property type="match status" value="1"/>
</dbReference>
<keyword evidence="1" id="KW-0479">Metal-binding</keyword>
<dbReference type="InterPro" id="IPR011051">
    <property type="entry name" value="RmlC_Cupin_sf"/>
</dbReference>
<accession>A0ABV6JUC8</accession>
<dbReference type="RefSeq" id="WP_377044658.1">
    <property type="nucleotide sequence ID" value="NZ_JBHLUN010000008.1"/>
</dbReference>
<evidence type="ECO:0000256" key="2">
    <source>
        <dbReference type="SAM" id="MobiDB-lite"/>
    </source>
</evidence>
<dbReference type="InterPro" id="IPR014710">
    <property type="entry name" value="RmlC-like_jellyroll"/>
</dbReference>
<dbReference type="InterPro" id="IPR051610">
    <property type="entry name" value="GPI/OXD"/>
</dbReference>
<feature type="region of interest" description="Disordered" evidence="2">
    <location>
        <begin position="1"/>
        <end position="22"/>
    </location>
</feature>
<dbReference type="InterPro" id="IPR013096">
    <property type="entry name" value="Cupin_2"/>
</dbReference>
<dbReference type="PANTHER" id="PTHR35848:SF9">
    <property type="entry name" value="SLL1358 PROTEIN"/>
    <property type="match status" value="1"/>
</dbReference>
<protein>
    <submittedName>
        <fullName evidence="4">Cupin domain-containing protein</fullName>
    </submittedName>
</protein>
<gene>
    <name evidence="4" type="ORF">ACFFGY_11610</name>
</gene>
<dbReference type="EMBL" id="JBHLUN010000008">
    <property type="protein sequence ID" value="MFC0408902.1"/>
    <property type="molecule type" value="Genomic_DNA"/>
</dbReference>
<name>A0ABV6JUC8_9PROT</name>
<evidence type="ECO:0000259" key="3">
    <source>
        <dbReference type="Pfam" id="PF07883"/>
    </source>
</evidence>
<proteinExistence type="predicted"/>
<dbReference type="PANTHER" id="PTHR35848">
    <property type="entry name" value="OXALATE-BINDING PROTEIN"/>
    <property type="match status" value="1"/>
</dbReference>
<dbReference type="Proteomes" id="UP001589865">
    <property type="component" value="Unassembled WGS sequence"/>
</dbReference>
<reference evidence="4 5" key="1">
    <citation type="submission" date="2024-09" db="EMBL/GenBank/DDBJ databases">
        <authorList>
            <person name="Sun Q."/>
            <person name="Mori K."/>
        </authorList>
    </citation>
    <scope>NUCLEOTIDE SEQUENCE [LARGE SCALE GENOMIC DNA]</scope>
    <source>
        <strain evidence="4 5">TBRC 5777</strain>
    </source>
</reference>
<keyword evidence="5" id="KW-1185">Reference proteome</keyword>
<comment type="caution">
    <text evidence="4">The sequence shown here is derived from an EMBL/GenBank/DDBJ whole genome shotgun (WGS) entry which is preliminary data.</text>
</comment>
<sequence>MAEKPALVASEAPPRVKPSNYPEPFATRMSGRVKHPLGDLFGLRSFGVNLTRLHPGSVSALHHRHSRQDEFIYVLEGEPTLFTGDEVTQLRPGMVAGFPAAGVAHHLENRTGRDCVILEVGDRAQDDEVHYPSDDIQAVMGEDGRWCFTHKDGVPY</sequence>
<feature type="domain" description="Cupin type-2" evidence="3">
    <location>
        <begin position="50"/>
        <end position="120"/>
    </location>
</feature>
<dbReference type="SUPFAM" id="SSF51182">
    <property type="entry name" value="RmlC-like cupins"/>
    <property type="match status" value="1"/>
</dbReference>
<evidence type="ECO:0000313" key="5">
    <source>
        <dbReference type="Proteomes" id="UP001589865"/>
    </source>
</evidence>